<keyword evidence="2" id="KW-1185">Reference proteome</keyword>
<organism evidence="1 2">
    <name type="scientific">Nocardia aurantiaca</name>
    <dbReference type="NCBI Taxonomy" id="2675850"/>
    <lineage>
        <taxon>Bacteria</taxon>
        <taxon>Bacillati</taxon>
        <taxon>Actinomycetota</taxon>
        <taxon>Actinomycetes</taxon>
        <taxon>Mycobacteriales</taxon>
        <taxon>Nocardiaceae</taxon>
        <taxon>Nocardia</taxon>
    </lineage>
</organism>
<sequence>MVGARDAERGGDLVDDVSAFASFIEFVVHPLGQLQRAYGKRYSEGIWPAKIPAAQYIS</sequence>
<dbReference type="AlphaFoldDB" id="A0A6I3KZY0"/>
<dbReference type="RefSeq" id="WP_154790729.1">
    <property type="nucleotide sequence ID" value="NZ_WMBB01000014.1"/>
</dbReference>
<dbReference type="EMBL" id="WMBB01000014">
    <property type="protein sequence ID" value="MTE16283.1"/>
    <property type="molecule type" value="Genomic_DNA"/>
</dbReference>
<proteinExistence type="predicted"/>
<dbReference type="Proteomes" id="UP000432464">
    <property type="component" value="Unassembled WGS sequence"/>
</dbReference>
<accession>A0A6I3KZY0</accession>
<evidence type="ECO:0000313" key="2">
    <source>
        <dbReference type="Proteomes" id="UP000432464"/>
    </source>
</evidence>
<reference evidence="1 2" key="1">
    <citation type="submission" date="2019-11" db="EMBL/GenBank/DDBJ databases">
        <title>Nocardia sp. nov. CT2-14 isolated from soil.</title>
        <authorList>
            <person name="Kanchanasin P."/>
            <person name="Tanasupawat S."/>
            <person name="Yuki M."/>
            <person name="Kudo T."/>
        </authorList>
    </citation>
    <scope>NUCLEOTIDE SEQUENCE [LARGE SCALE GENOMIC DNA]</scope>
    <source>
        <strain evidence="1 2">CT2-14</strain>
    </source>
</reference>
<comment type="caution">
    <text evidence="1">The sequence shown here is derived from an EMBL/GenBank/DDBJ whole genome shotgun (WGS) entry which is preliminary data.</text>
</comment>
<name>A0A6I3KZY0_9NOCA</name>
<evidence type="ECO:0000313" key="1">
    <source>
        <dbReference type="EMBL" id="MTE16283.1"/>
    </source>
</evidence>
<protein>
    <submittedName>
        <fullName evidence="1">Uncharacterized protein</fullName>
    </submittedName>
</protein>
<gene>
    <name evidence="1" type="ORF">GLP40_26390</name>
</gene>